<evidence type="ECO:0008006" key="3">
    <source>
        <dbReference type="Google" id="ProtNLM"/>
    </source>
</evidence>
<accession>A0ABV2LTZ5</accession>
<dbReference type="EMBL" id="JBEPMO010000008">
    <property type="protein sequence ID" value="MET3732041.1"/>
    <property type="molecule type" value="Genomic_DNA"/>
</dbReference>
<evidence type="ECO:0000313" key="2">
    <source>
        <dbReference type="Proteomes" id="UP001549146"/>
    </source>
</evidence>
<organism evidence="1 2">
    <name type="scientific">Moheibacter stercoris</name>
    <dbReference type="NCBI Taxonomy" id="1628251"/>
    <lineage>
        <taxon>Bacteria</taxon>
        <taxon>Pseudomonadati</taxon>
        <taxon>Bacteroidota</taxon>
        <taxon>Flavobacteriia</taxon>
        <taxon>Flavobacteriales</taxon>
        <taxon>Weeksellaceae</taxon>
        <taxon>Moheibacter</taxon>
    </lineage>
</organism>
<proteinExistence type="predicted"/>
<keyword evidence="2" id="KW-1185">Reference proteome</keyword>
<sequence length="115" mass="13509">MKFKVTHKNWISILSTSLFFLLIMMQPIHQIGHLFDHHSHHCHTDHSSQEKFQNSENHCEVCEFQFAQPLEITFDVFEFNDFTTNIQLPSIGEIKSKISTYKFDSNFLRGPPKIA</sequence>
<gene>
    <name evidence="1" type="ORF">ABID46_001625</name>
</gene>
<dbReference type="RefSeq" id="WP_354508872.1">
    <property type="nucleotide sequence ID" value="NZ_JBEPMO010000008.1"/>
</dbReference>
<dbReference type="Proteomes" id="UP001549146">
    <property type="component" value="Unassembled WGS sequence"/>
</dbReference>
<protein>
    <recommendedName>
        <fullName evidence="3">DUF2946 domain-containing protein</fullName>
    </recommendedName>
</protein>
<reference evidence="1 2" key="1">
    <citation type="submission" date="2024-06" db="EMBL/GenBank/DDBJ databases">
        <title>Genomic Encyclopedia of Type Strains, Phase IV (KMG-IV): sequencing the most valuable type-strain genomes for metagenomic binning, comparative biology and taxonomic classification.</title>
        <authorList>
            <person name="Goeker M."/>
        </authorList>
    </citation>
    <scope>NUCLEOTIDE SEQUENCE [LARGE SCALE GENOMIC DNA]</scope>
    <source>
        <strain evidence="1 2">DSM 29388</strain>
    </source>
</reference>
<comment type="caution">
    <text evidence="1">The sequence shown here is derived from an EMBL/GenBank/DDBJ whole genome shotgun (WGS) entry which is preliminary data.</text>
</comment>
<evidence type="ECO:0000313" key="1">
    <source>
        <dbReference type="EMBL" id="MET3732041.1"/>
    </source>
</evidence>
<name>A0ABV2LTZ5_9FLAO</name>